<keyword evidence="3" id="KW-0560">Oxidoreductase</keyword>
<dbReference type="PANTHER" id="PTHR33711:SF9">
    <property type="entry name" value="PROTOCATECHUATE 3,4-DIOXYGENASE ALPHA CHAIN"/>
    <property type="match status" value="1"/>
</dbReference>
<dbReference type="Proteomes" id="UP001165541">
    <property type="component" value="Unassembled WGS sequence"/>
</dbReference>
<dbReference type="Gene3D" id="2.60.130.10">
    <property type="entry name" value="Aromatic compound dioxygenase"/>
    <property type="match status" value="1"/>
</dbReference>
<evidence type="ECO:0000256" key="1">
    <source>
        <dbReference type="ARBA" id="ARBA00007825"/>
    </source>
</evidence>
<dbReference type="Pfam" id="PF00775">
    <property type="entry name" value="Dioxygenase_C"/>
    <property type="match status" value="1"/>
</dbReference>
<evidence type="ECO:0000259" key="4">
    <source>
        <dbReference type="PROSITE" id="PS00083"/>
    </source>
</evidence>
<accession>A0ABT0YHH1</accession>
<evidence type="ECO:0000313" key="5">
    <source>
        <dbReference type="EMBL" id="MCM5678186.1"/>
    </source>
</evidence>
<comment type="caution">
    <text evidence="5">The sequence shown here is derived from an EMBL/GenBank/DDBJ whole genome shotgun (WGS) entry which is preliminary data.</text>
</comment>
<evidence type="ECO:0000256" key="3">
    <source>
        <dbReference type="ARBA" id="ARBA00023002"/>
    </source>
</evidence>
<dbReference type="PANTHER" id="PTHR33711">
    <property type="entry name" value="DIOXYGENASE, PUTATIVE (AFU_ORTHOLOGUE AFUA_2G02910)-RELATED"/>
    <property type="match status" value="1"/>
</dbReference>
<evidence type="ECO:0000313" key="6">
    <source>
        <dbReference type="Proteomes" id="UP001165541"/>
    </source>
</evidence>
<dbReference type="CDD" id="cd03459">
    <property type="entry name" value="3_4-PCD"/>
    <property type="match status" value="1"/>
</dbReference>
<evidence type="ECO:0000256" key="2">
    <source>
        <dbReference type="ARBA" id="ARBA00022964"/>
    </source>
</evidence>
<dbReference type="PROSITE" id="PS00083">
    <property type="entry name" value="INTRADIOL_DIOXYGENAS"/>
    <property type="match status" value="1"/>
</dbReference>
<keyword evidence="2" id="KW-0223">Dioxygenase</keyword>
<dbReference type="SUPFAM" id="SSF49482">
    <property type="entry name" value="Aromatic compound dioxygenase"/>
    <property type="match status" value="1"/>
</dbReference>
<sequence>MDRSPRLPRRTLLAGTAAFVAFPALLAPVRAQTRLQPTPGQTEGPFYPVELPADTDFDLLAQGDRRYREGQPTWLDGRVVDTLGRPVSGAVVEIWQCDHQGRYHHPGDGGRADPAFQGYGRAAVGADGTYRFRTIRPVPYTGRTPHIHVKVRLSSRELLTTQLYVEGEPGNRRDGLWRGLDATARAAVTVPFRAVAGGLQASFPIVVEA</sequence>
<keyword evidence="6" id="KW-1185">Reference proteome</keyword>
<dbReference type="InterPro" id="IPR015889">
    <property type="entry name" value="Intradiol_dOase_core"/>
</dbReference>
<dbReference type="InterPro" id="IPR050770">
    <property type="entry name" value="Intradiol_RC_Dioxygenase"/>
</dbReference>
<dbReference type="InterPro" id="IPR006311">
    <property type="entry name" value="TAT_signal"/>
</dbReference>
<proteinExistence type="inferred from homology"/>
<protein>
    <submittedName>
        <fullName evidence="5">Protocatechuate 3,4-dioxygenase</fullName>
    </submittedName>
</protein>
<dbReference type="InterPro" id="IPR039387">
    <property type="entry name" value="3_4-PCD"/>
</dbReference>
<dbReference type="EMBL" id="JAMKFE010000001">
    <property type="protein sequence ID" value="MCM5678186.1"/>
    <property type="molecule type" value="Genomic_DNA"/>
</dbReference>
<feature type="domain" description="Intradiol ring-cleavage dioxygenases" evidence="4">
    <location>
        <begin position="75"/>
        <end position="103"/>
    </location>
</feature>
<name>A0ABT0YHH1_9BURK</name>
<reference evidence="5" key="1">
    <citation type="submission" date="2022-05" db="EMBL/GenBank/DDBJ databases">
        <title>Schlegelella sp. nov., isolated from mangrove soil.</title>
        <authorList>
            <person name="Liu Y."/>
            <person name="Ge X."/>
            <person name="Liu W."/>
        </authorList>
    </citation>
    <scope>NUCLEOTIDE SEQUENCE</scope>
    <source>
        <strain evidence="5">S2-27</strain>
    </source>
</reference>
<dbReference type="PROSITE" id="PS51318">
    <property type="entry name" value="TAT"/>
    <property type="match status" value="1"/>
</dbReference>
<organism evidence="5 6">
    <name type="scientific">Caldimonas mangrovi</name>
    <dbReference type="NCBI Taxonomy" id="2944811"/>
    <lineage>
        <taxon>Bacteria</taxon>
        <taxon>Pseudomonadati</taxon>
        <taxon>Pseudomonadota</taxon>
        <taxon>Betaproteobacteria</taxon>
        <taxon>Burkholderiales</taxon>
        <taxon>Sphaerotilaceae</taxon>
        <taxon>Caldimonas</taxon>
    </lineage>
</organism>
<dbReference type="InterPro" id="IPR000627">
    <property type="entry name" value="Intradiol_dOase_C"/>
</dbReference>
<comment type="similarity">
    <text evidence="1">Belongs to the intradiol ring-cleavage dioxygenase family.</text>
</comment>
<dbReference type="RefSeq" id="WP_251776329.1">
    <property type="nucleotide sequence ID" value="NZ_JAMKFE010000001.1"/>
</dbReference>
<gene>
    <name evidence="5" type="ORF">M8A51_01415</name>
</gene>